<protein>
    <submittedName>
        <fullName evidence="3">Flagella biosynthesis regulator</fullName>
    </submittedName>
</protein>
<proteinExistence type="predicted"/>
<comment type="caution">
    <text evidence="3">The sequence shown here is derived from an EMBL/GenBank/DDBJ whole genome shotgun (WGS) entry which is preliminary data.</text>
</comment>
<sequence length="349" mass="38276">MQPLSGPGAPLPGNRPQLDGQTPASRTGNQTAVGDQPMSPAQRTSLERLVVKLLAISSLKPAEIWAGIRHQVGVKNDNELLSRHFPAAEQFLNARLNEAQTSHGTRQLLQQLTAMLPQGNNRQAVSDFIRHQFGHTVLSALTPDQLRQVLTMLQNGQMAIPQPKLNSPTDRSLLPAEHQALNQQIAKLAATTGEPAAKIWTSMLKMVNLQSGDPVPSRLYPLLTQYLQTHQALSQHGAPTLNLLVASLKQPPAPEEHRLLENTLSQQFQLTPQSPLSSAQAQILLELLFSQRAGRLREQRLADSAIAPQPIVAPIWSYLPGFMQPATQRPLLSLFIAVAVVVLLFWILL</sequence>
<reference evidence="3 4" key="1">
    <citation type="submission" date="2016-12" db="EMBL/GenBank/DDBJ databases">
        <title>Izhakiella australiana sp. nov. of genus Izhakiella isolated from Australian desert.</title>
        <authorList>
            <person name="Ji M."/>
        </authorList>
    </citation>
    <scope>NUCLEOTIDE SEQUENCE [LARGE SCALE GENOMIC DNA]</scope>
    <source>
        <strain evidence="3 4">D4N98</strain>
    </source>
</reference>
<evidence type="ECO:0000256" key="1">
    <source>
        <dbReference type="SAM" id="MobiDB-lite"/>
    </source>
</evidence>
<dbReference type="NCBIfam" id="NF007987">
    <property type="entry name" value="PRK10715.1"/>
    <property type="match status" value="1"/>
</dbReference>
<dbReference type="AlphaFoldDB" id="A0A1S8YJC3"/>
<feature type="transmembrane region" description="Helical" evidence="2">
    <location>
        <begin position="331"/>
        <end position="348"/>
    </location>
</feature>
<feature type="region of interest" description="Disordered" evidence="1">
    <location>
        <begin position="1"/>
        <end position="41"/>
    </location>
</feature>
<dbReference type="RefSeq" id="WP_078003659.1">
    <property type="nucleotide sequence ID" value="NZ_MRUL01000011.1"/>
</dbReference>
<dbReference type="GO" id="GO:0016020">
    <property type="term" value="C:membrane"/>
    <property type="evidence" value="ECO:0007669"/>
    <property type="project" value="InterPro"/>
</dbReference>
<keyword evidence="4" id="KW-1185">Reference proteome</keyword>
<keyword evidence="2" id="KW-0812">Transmembrane</keyword>
<keyword evidence="2" id="KW-1133">Transmembrane helix</keyword>
<evidence type="ECO:0000313" key="3">
    <source>
        <dbReference type="EMBL" id="OON39110.1"/>
    </source>
</evidence>
<keyword evidence="3" id="KW-0282">Flagellum</keyword>
<keyword evidence="3" id="KW-0969">Cilium</keyword>
<keyword evidence="2" id="KW-0472">Membrane</keyword>
<dbReference type="GO" id="GO:0010468">
    <property type="term" value="P:regulation of gene expression"/>
    <property type="evidence" value="ECO:0007669"/>
    <property type="project" value="InterPro"/>
</dbReference>
<dbReference type="EMBL" id="MRUL01000011">
    <property type="protein sequence ID" value="OON39110.1"/>
    <property type="molecule type" value="Genomic_DNA"/>
</dbReference>
<evidence type="ECO:0000256" key="2">
    <source>
        <dbReference type="SAM" id="Phobius"/>
    </source>
</evidence>
<name>A0A1S8YJC3_9GAMM</name>
<evidence type="ECO:0000313" key="4">
    <source>
        <dbReference type="Proteomes" id="UP000190667"/>
    </source>
</evidence>
<gene>
    <name evidence="3" type="ORF">BTJ39_15855</name>
</gene>
<feature type="compositionally biased region" description="Polar residues" evidence="1">
    <location>
        <begin position="19"/>
        <end position="41"/>
    </location>
</feature>
<dbReference type="OrthoDB" id="6497287at2"/>
<organism evidence="3 4">
    <name type="scientific">Izhakiella australiensis</name>
    <dbReference type="NCBI Taxonomy" id="1926881"/>
    <lineage>
        <taxon>Bacteria</taxon>
        <taxon>Pseudomonadati</taxon>
        <taxon>Pseudomonadota</taxon>
        <taxon>Gammaproteobacteria</taxon>
        <taxon>Enterobacterales</taxon>
        <taxon>Erwiniaceae</taxon>
        <taxon>Izhakiella</taxon>
    </lineage>
</organism>
<dbReference type="InterPro" id="IPR023597">
    <property type="entry name" value="Flagellar_regulator_Flk"/>
</dbReference>
<keyword evidence="3" id="KW-0966">Cell projection</keyword>
<accession>A0A1S8YJC3</accession>
<dbReference type="Proteomes" id="UP000190667">
    <property type="component" value="Unassembled WGS sequence"/>
</dbReference>